<accession>A0A1Y1WD30</accession>
<protein>
    <submittedName>
        <fullName evidence="1">Uncharacterized protein</fullName>
    </submittedName>
</protein>
<gene>
    <name evidence="1" type="ORF">DL89DRAFT_266320</name>
</gene>
<keyword evidence="2" id="KW-1185">Reference proteome</keyword>
<dbReference type="Proteomes" id="UP000193922">
    <property type="component" value="Unassembled WGS sequence"/>
</dbReference>
<dbReference type="AlphaFoldDB" id="A0A1Y1WD30"/>
<dbReference type="GeneID" id="63803686"/>
<sequence length="80" mass="8587">MTLTEKTTGTTKNKLAKLFFKLDKTNTLKTTATNDTLTDGNKTGVLDAGKGGSAFDALDALTNGGTYVGTYYKTNTYTYQ</sequence>
<name>A0A1Y1WD30_9FUNG</name>
<dbReference type="RefSeq" id="XP_040744810.1">
    <property type="nucleotide sequence ID" value="XM_040887038.1"/>
</dbReference>
<evidence type="ECO:0000313" key="2">
    <source>
        <dbReference type="Proteomes" id="UP000193922"/>
    </source>
</evidence>
<reference evidence="1 2" key="1">
    <citation type="submission" date="2016-07" db="EMBL/GenBank/DDBJ databases">
        <title>Pervasive Adenine N6-methylation of Active Genes in Fungi.</title>
        <authorList>
            <consortium name="DOE Joint Genome Institute"/>
            <person name="Mondo S.J."/>
            <person name="Dannebaum R.O."/>
            <person name="Kuo R.C."/>
            <person name="Labutti K."/>
            <person name="Haridas S."/>
            <person name="Kuo A."/>
            <person name="Salamov A."/>
            <person name="Ahrendt S.R."/>
            <person name="Lipzen A."/>
            <person name="Sullivan W."/>
            <person name="Andreopoulos W.B."/>
            <person name="Clum A."/>
            <person name="Lindquist E."/>
            <person name="Daum C."/>
            <person name="Ramamoorthy G.K."/>
            <person name="Gryganskyi A."/>
            <person name="Culley D."/>
            <person name="Magnuson J.K."/>
            <person name="James T.Y."/>
            <person name="O'Malley M.A."/>
            <person name="Stajich J.E."/>
            <person name="Spatafora J.W."/>
            <person name="Visel A."/>
            <person name="Grigoriev I.V."/>
        </authorList>
    </citation>
    <scope>NUCLEOTIDE SEQUENCE [LARGE SCALE GENOMIC DNA]</scope>
    <source>
        <strain evidence="1 2">ATCC 12442</strain>
    </source>
</reference>
<evidence type="ECO:0000313" key="1">
    <source>
        <dbReference type="EMBL" id="ORX71295.1"/>
    </source>
</evidence>
<comment type="caution">
    <text evidence="1">The sequence shown here is derived from an EMBL/GenBank/DDBJ whole genome shotgun (WGS) entry which is preliminary data.</text>
</comment>
<proteinExistence type="predicted"/>
<dbReference type="OrthoDB" id="5674249at2759"/>
<dbReference type="EMBL" id="MCFD01000004">
    <property type="protein sequence ID" value="ORX71295.1"/>
    <property type="molecule type" value="Genomic_DNA"/>
</dbReference>
<organism evidence="1 2">
    <name type="scientific">Linderina pennispora</name>
    <dbReference type="NCBI Taxonomy" id="61395"/>
    <lineage>
        <taxon>Eukaryota</taxon>
        <taxon>Fungi</taxon>
        <taxon>Fungi incertae sedis</taxon>
        <taxon>Zoopagomycota</taxon>
        <taxon>Kickxellomycotina</taxon>
        <taxon>Kickxellomycetes</taxon>
        <taxon>Kickxellales</taxon>
        <taxon>Kickxellaceae</taxon>
        <taxon>Linderina</taxon>
    </lineage>
</organism>